<sequence>MSKEKLIKLFGIKTGEMIFNYCRGIDHTKIDILENPTEYLRKSVNVDVNWGIRFDNKLQVETFLTSMAKELNQRLHKIQSTGSQITLKLAKRHPDAPIEPAKYLGMGQCEFVSKSTRLGINTREIGIISVELKTIWRTLNIEPRELRGVSVSMTKLVNDEYKILEDTNQMKLPFKNISKGELKSDDKKIDKDAKINKDPSISTRTKLVYKSMKENLKRDFDKMKDEQNDILTSFKKSKKENSNKNDVSDTITDAIDWEVFNELPLDIQKELKSELAKRSMIGDTPITTSIESTPKKDRLAKLRVTPRKNKSKSPEQATKLYHFTKSPIKLTNPSTNLNLDIDNGTRSHTSTPFASPIRANHGITKPQYIDKDVFEQLPFEIQEDIMREFNMDHRQSHSVQAVQGEDVQDKHSAAAGSGRSTGHSVSGVSRSKKTVLLVNEQNNKLIINEEWVNNKMSKYNEFFNNGGNKQAVIKSRFFNLKFQDSFKIEKIYELVDNWIEFSYLSGPNELDFKLFKKYLIDLIDFHDFIRFLNILDYIHQKLKFMNKYYFSDGGSVDKSGIIEWFQLYDELNELKESINLSKLKFKF</sequence>
<evidence type="ECO:0000256" key="5">
    <source>
        <dbReference type="ARBA" id="ARBA00022679"/>
    </source>
</evidence>
<dbReference type="GO" id="GO:0042276">
    <property type="term" value="P:error-prone translesion synthesis"/>
    <property type="evidence" value="ECO:0007669"/>
    <property type="project" value="TreeGrafter"/>
</dbReference>
<keyword evidence="11" id="KW-0234">DNA repair</keyword>
<evidence type="ECO:0000256" key="7">
    <source>
        <dbReference type="ARBA" id="ARBA00022723"/>
    </source>
</evidence>
<accession>A0A9W6T1Q2</accession>
<evidence type="ECO:0000256" key="9">
    <source>
        <dbReference type="ARBA" id="ARBA00022842"/>
    </source>
</evidence>
<dbReference type="FunFam" id="3.30.1490.100:FF:000001">
    <property type="entry name" value="DNA repair protein REV1"/>
    <property type="match status" value="1"/>
</dbReference>
<keyword evidence="5" id="KW-0808">Transferase</keyword>
<reference evidence="16" key="1">
    <citation type="submission" date="2023-04" db="EMBL/GenBank/DDBJ databases">
        <title>Candida boidinii NBRC 10035.</title>
        <authorList>
            <person name="Ichikawa N."/>
            <person name="Sato H."/>
            <person name="Tonouchi N."/>
        </authorList>
    </citation>
    <scope>NUCLEOTIDE SEQUENCE</scope>
    <source>
        <strain evidence="16">NBRC 10035</strain>
    </source>
</reference>
<dbReference type="Pfam" id="PF11799">
    <property type="entry name" value="IMS_C"/>
    <property type="match status" value="1"/>
</dbReference>
<comment type="subcellular location">
    <subcellularLocation>
        <location evidence="1">Nucleus</location>
    </subcellularLocation>
</comment>
<evidence type="ECO:0000256" key="6">
    <source>
        <dbReference type="ARBA" id="ARBA00022695"/>
    </source>
</evidence>
<keyword evidence="10" id="KW-0238">DNA-binding</keyword>
<dbReference type="Gene3D" id="3.30.1490.100">
    <property type="entry name" value="DNA polymerase, Y-family, little finger domain"/>
    <property type="match status" value="1"/>
</dbReference>
<dbReference type="GO" id="GO:0003887">
    <property type="term" value="F:DNA-directed DNA polymerase activity"/>
    <property type="evidence" value="ECO:0007669"/>
    <property type="project" value="InterPro"/>
</dbReference>
<evidence type="ECO:0000256" key="8">
    <source>
        <dbReference type="ARBA" id="ARBA00022763"/>
    </source>
</evidence>
<dbReference type="InterPro" id="IPR017961">
    <property type="entry name" value="DNA_pol_Y-fam_little_finger"/>
</dbReference>
<organism evidence="16 17">
    <name type="scientific">Candida boidinii</name>
    <name type="common">Yeast</name>
    <dbReference type="NCBI Taxonomy" id="5477"/>
    <lineage>
        <taxon>Eukaryota</taxon>
        <taxon>Fungi</taxon>
        <taxon>Dikarya</taxon>
        <taxon>Ascomycota</taxon>
        <taxon>Saccharomycotina</taxon>
        <taxon>Pichiomycetes</taxon>
        <taxon>Pichiales</taxon>
        <taxon>Pichiaceae</taxon>
        <taxon>Ogataea</taxon>
        <taxon>Ogataea/Candida clade</taxon>
    </lineage>
</organism>
<dbReference type="GO" id="GO:0006281">
    <property type="term" value="P:DNA repair"/>
    <property type="evidence" value="ECO:0007669"/>
    <property type="project" value="UniProtKB-KW"/>
</dbReference>
<keyword evidence="6" id="KW-0548">Nucleotidyltransferase</keyword>
<dbReference type="Pfam" id="PF21999">
    <property type="entry name" value="IMS_HHH_1"/>
    <property type="match status" value="1"/>
</dbReference>
<comment type="caution">
    <text evidence="16">The sequence shown here is derived from an EMBL/GenBank/DDBJ whole genome shotgun (WGS) entry which is preliminary data.</text>
</comment>
<proteinExistence type="inferred from homology"/>
<evidence type="ECO:0000313" key="16">
    <source>
        <dbReference type="EMBL" id="GME71803.1"/>
    </source>
</evidence>
<dbReference type="SUPFAM" id="SSF100879">
    <property type="entry name" value="Lesion bypass DNA polymerase (Y-family), little finger domain"/>
    <property type="match status" value="1"/>
</dbReference>
<evidence type="ECO:0000256" key="10">
    <source>
        <dbReference type="ARBA" id="ARBA00023125"/>
    </source>
</evidence>
<evidence type="ECO:0000256" key="13">
    <source>
        <dbReference type="SAM" id="MobiDB-lite"/>
    </source>
</evidence>
<dbReference type="GO" id="GO:0070987">
    <property type="term" value="P:error-free translesion synthesis"/>
    <property type="evidence" value="ECO:0007669"/>
    <property type="project" value="TreeGrafter"/>
</dbReference>
<feature type="region of interest" description="Disordered" evidence="13">
    <location>
        <begin position="393"/>
        <end position="428"/>
    </location>
</feature>
<evidence type="ECO:0000256" key="3">
    <source>
        <dbReference type="ARBA" id="ARBA00020399"/>
    </source>
</evidence>
<dbReference type="GO" id="GO:0005634">
    <property type="term" value="C:nucleus"/>
    <property type="evidence" value="ECO:0007669"/>
    <property type="project" value="UniProtKB-SubCell"/>
</dbReference>
<evidence type="ECO:0000256" key="12">
    <source>
        <dbReference type="ARBA" id="ARBA00023242"/>
    </source>
</evidence>
<evidence type="ECO:0000256" key="1">
    <source>
        <dbReference type="ARBA" id="ARBA00004123"/>
    </source>
</evidence>
<evidence type="ECO:0000256" key="2">
    <source>
        <dbReference type="ARBA" id="ARBA00010945"/>
    </source>
</evidence>
<keyword evidence="9" id="KW-0460">Magnesium</keyword>
<keyword evidence="8" id="KW-0227">DNA damage</keyword>
<evidence type="ECO:0000256" key="11">
    <source>
        <dbReference type="ARBA" id="ARBA00023204"/>
    </source>
</evidence>
<evidence type="ECO:0000256" key="4">
    <source>
        <dbReference type="ARBA" id="ARBA00022634"/>
    </source>
</evidence>
<keyword evidence="12" id="KW-0539">Nucleus</keyword>
<feature type="domain" description="DNA polymerase IV/DNA polymerase iota-like thumb" evidence="15">
    <location>
        <begin position="1"/>
        <end position="26"/>
    </location>
</feature>
<dbReference type="Proteomes" id="UP001165120">
    <property type="component" value="Unassembled WGS sequence"/>
</dbReference>
<dbReference type="GO" id="GO:0046872">
    <property type="term" value="F:metal ion binding"/>
    <property type="evidence" value="ECO:0007669"/>
    <property type="project" value="UniProtKB-KW"/>
</dbReference>
<keyword evidence="4" id="KW-0237">DNA synthesis</keyword>
<name>A0A9W6T1Q2_CANBO</name>
<comment type="similarity">
    <text evidence="2">Belongs to the DNA polymerase type-Y family.</text>
</comment>
<keyword evidence="17" id="KW-1185">Reference proteome</keyword>
<protein>
    <recommendedName>
        <fullName evidence="3">DNA repair protein REV1</fullName>
    </recommendedName>
</protein>
<dbReference type="GO" id="GO:0017125">
    <property type="term" value="F:deoxycytidyl transferase activity"/>
    <property type="evidence" value="ECO:0007669"/>
    <property type="project" value="TreeGrafter"/>
</dbReference>
<feature type="compositionally biased region" description="Polar residues" evidence="13">
    <location>
        <begin position="418"/>
        <end position="428"/>
    </location>
</feature>
<dbReference type="GO" id="GO:0003684">
    <property type="term" value="F:damaged DNA binding"/>
    <property type="evidence" value="ECO:0007669"/>
    <property type="project" value="InterPro"/>
</dbReference>
<keyword evidence="7" id="KW-0479">Metal-binding</keyword>
<dbReference type="EMBL" id="BSXN01001146">
    <property type="protein sequence ID" value="GME71803.1"/>
    <property type="molecule type" value="Genomic_DNA"/>
</dbReference>
<dbReference type="Gene3D" id="1.10.150.20">
    <property type="entry name" value="5' to 3' exonuclease, C-terminal subdomain"/>
    <property type="match status" value="1"/>
</dbReference>
<dbReference type="PANTHER" id="PTHR45990:SF1">
    <property type="entry name" value="DNA REPAIR PROTEIN REV1"/>
    <property type="match status" value="1"/>
</dbReference>
<dbReference type="InterPro" id="IPR053848">
    <property type="entry name" value="IMS_HHH_1"/>
</dbReference>
<dbReference type="InterPro" id="IPR036775">
    <property type="entry name" value="DNA_pol_Y-fam_lit_finger_sf"/>
</dbReference>
<feature type="domain" description="DNA polymerase Y-family little finger" evidence="14">
    <location>
        <begin position="41"/>
        <end position="161"/>
    </location>
</feature>
<evidence type="ECO:0000259" key="14">
    <source>
        <dbReference type="Pfam" id="PF11799"/>
    </source>
</evidence>
<evidence type="ECO:0000259" key="15">
    <source>
        <dbReference type="Pfam" id="PF21999"/>
    </source>
</evidence>
<evidence type="ECO:0000313" key="17">
    <source>
        <dbReference type="Proteomes" id="UP001165120"/>
    </source>
</evidence>
<dbReference type="PANTHER" id="PTHR45990">
    <property type="entry name" value="DNA REPAIR PROTEIN REV1"/>
    <property type="match status" value="1"/>
</dbReference>
<dbReference type="Gene3D" id="6.10.250.1630">
    <property type="match status" value="2"/>
</dbReference>
<gene>
    <name evidence="16" type="ORF">Cboi02_000335500</name>
</gene>
<dbReference type="AlphaFoldDB" id="A0A9W6T1Q2"/>